<dbReference type="Pfam" id="PF00174">
    <property type="entry name" value="Oxidored_molyb"/>
    <property type="match status" value="1"/>
</dbReference>
<feature type="domain" description="Moybdenum cofactor oxidoreductase dimerisation" evidence="6">
    <location>
        <begin position="267"/>
        <end position="319"/>
    </location>
</feature>
<dbReference type="Gene3D" id="3.90.420.10">
    <property type="entry name" value="Oxidoreductase, molybdopterin-binding domain"/>
    <property type="match status" value="1"/>
</dbReference>
<reference evidence="7 8" key="1">
    <citation type="submission" date="2021-04" db="EMBL/GenBank/DDBJ databases">
        <authorList>
            <person name="Ivanova A."/>
        </authorList>
    </citation>
    <scope>NUCLEOTIDE SEQUENCE [LARGE SCALE GENOMIC DNA]</scope>
    <source>
        <strain evidence="7 8">G18</strain>
    </source>
</reference>
<dbReference type="EMBL" id="JAGKQQ010000001">
    <property type="protein sequence ID" value="MBP3960189.1"/>
    <property type="molecule type" value="Genomic_DNA"/>
</dbReference>
<feature type="domain" description="Oxidoreductase molybdopterin-binding" evidence="5">
    <location>
        <begin position="64"/>
        <end position="239"/>
    </location>
</feature>
<dbReference type="PRINTS" id="PR00407">
    <property type="entry name" value="EUMOPTERIN"/>
</dbReference>
<dbReference type="RefSeq" id="WP_210661304.1">
    <property type="nucleotide sequence ID" value="NZ_JAGKQQ010000001.1"/>
</dbReference>
<dbReference type="PANTHER" id="PTHR19372:SF7">
    <property type="entry name" value="SULFITE OXIDASE, MITOCHONDRIAL"/>
    <property type="match status" value="1"/>
</dbReference>
<sequence length="375" mass="40171">MSLSRRELLCSGPIAAVAAGLHSQFTSAVAAEPLIVRMQEPRNLETPLADLFAPGTDKFFVRSHFATPEVDTKTFALTVGGHVENTLSLTLDDLKKMESVSREIVLECAGNGRVFLVPQARGLQWGHGAVGQAKWTGVPLGAVLERAKVKTGAGDVVLVGADKGAIADPATPGPINFDRGIPLAKAKKDETLLVWNMNDEPLTASHGAPLRAIVGGWYGMAAVKWLSRIVVLDKPHAGFFQTFDYSVWERAKEGLPQLVPVTAIQPKAVITAPGVDALAVGKPCTIEGYTWAGENSVSKVEVSTDGGKNWFAANGKAEPFKSARWTASFVPQKAGPLKLVARCTDDKGTTQSDKRDADRRTYMINHLVPVEVTVK</sequence>
<dbReference type="InterPro" id="IPR008335">
    <property type="entry name" value="Mopterin_OxRdtase_euk"/>
</dbReference>
<keyword evidence="3" id="KW-0479">Metal-binding</keyword>
<dbReference type="InterPro" id="IPR014756">
    <property type="entry name" value="Ig_E-set"/>
</dbReference>
<dbReference type="CDD" id="cd02110">
    <property type="entry name" value="SO_family_Moco_dimer"/>
    <property type="match status" value="1"/>
</dbReference>
<evidence type="ECO:0000259" key="5">
    <source>
        <dbReference type="Pfam" id="PF00174"/>
    </source>
</evidence>
<comment type="cofactor">
    <cofactor evidence="1">
        <name>Mo-molybdopterin</name>
        <dbReference type="ChEBI" id="CHEBI:71302"/>
    </cofactor>
</comment>
<protein>
    <submittedName>
        <fullName evidence="7">Sulfite oxidase</fullName>
    </submittedName>
</protein>
<dbReference type="Gene3D" id="2.60.40.650">
    <property type="match status" value="1"/>
</dbReference>
<evidence type="ECO:0000256" key="1">
    <source>
        <dbReference type="ARBA" id="ARBA00001924"/>
    </source>
</evidence>
<evidence type="ECO:0000256" key="2">
    <source>
        <dbReference type="ARBA" id="ARBA00022505"/>
    </source>
</evidence>
<name>A0ABS5C2I1_9BACT</name>
<dbReference type="SUPFAM" id="SSF81296">
    <property type="entry name" value="E set domains"/>
    <property type="match status" value="1"/>
</dbReference>
<keyword evidence="8" id="KW-1185">Reference proteome</keyword>
<dbReference type="InterPro" id="IPR036374">
    <property type="entry name" value="OxRdtase_Mopterin-bd_sf"/>
</dbReference>
<evidence type="ECO:0000313" key="8">
    <source>
        <dbReference type="Proteomes" id="UP000676565"/>
    </source>
</evidence>
<organism evidence="7 8">
    <name type="scientific">Gemmata palustris</name>
    <dbReference type="NCBI Taxonomy" id="2822762"/>
    <lineage>
        <taxon>Bacteria</taxon>
        <taxon>Pseudomonadati</taxon>
        <taxon>Planctomycetota</taxon>
        <taxon>Planctomycetia</taxon>
        <taxon>Gemmatales</taxon>
        <taxon>Gemmataceae</taxon>
        <taxon>Gemmata</taxon>
    </lineage>
</organism>
<dbReference type="PROSITE" id="PS51318">
    <property type="entry name" value="TAT"/>
    <property type="match status" value="1"/>
</dbReference>
<accession>A0ABS5C2I1</accession>
<gene>
    <name evidence="7" type="ORF">J8F10_33600</name>
</gene>
<comment type="caution">
    <text evidence="7">The sequence shown here is derived from an EMBL/GenBank/DDBJ whole genome shotgun (WGS) entry which is preliminary data.</text>
</comment>
<dbReference type="SUPFAM" id="SSF56524">
    <property type="entry name" value="Oxidoreductase molybdopterin-binding domain"/>
    <property type="match status" value="1"/>
</dbReference>
<dbReference type="InterPro" id="IPR000572">
    <property type="entry name" value="OxRdtase_Mopterin-bd_dom"/>
</dbReference>
<proteinExistence type="predicted"/>
<evidence type="ECO:0000313" key="7">
    <source>
        <dbReference type="EMBL" id="MBP3960189.1"/>
    </source>
</evidence>
<keyword evidence="4" id="KW-0560">Oxidoreductase</keyword>
<keyword evidence="2" id="KW-0500">Molybdenum</keyword>
<dbReference type="InterPro" id="IPR005066">
    <property type="entry name" value="MoCF_OxRdtse_dimer"/>
</dbReference>
<dbReference type="InterPro" id="IPR006311">
    <property type="entry name" value="TAT_signal"/>
</dbReference>
<evidence type="ECO:0000256" key="4">
    <source>
        <dbReference type="ARBA" id="ARBA00023002"/>
    </source>
</evidence>
<evidence type="ECO:0000256" key="3">
    <source>
        <dbReference type="ARBA" id="ARBA00022723"/>
    </source>
</evidence>
<dbReference type="Pfam" id="PF03404">
    <property type="entry name" value="Mo-co_dimer"/>
    <property type="match status" value="1"/>
</dbReference>
<evidence type="ECO:0000259" key="6">
    <source>
        <dbReference type="Pfam" id="PF03404"/>
    </source>
</evidence>
<dbReference type="PANTHER" id="PTHR19372">
    <property type="entry name" value="SULFITE REDUCTASE"/>
    <property type="match status" value="1"/>
</dbReference>
<dbReference type="Proteomes" id="UP000676565">
    <property type="component" value="Unassembled WGS sequence"/>
</dbReference>